<dbReference type="PANTHER" id="PTHR36506">
    <property type="entry name" value="PREFLAGELLIN PEPTIDASE"/>
    <property type="match status" value="1"/>
</dbReference>
<keyword evidence="5 6" id="KW-0472">Membrane</keyword>
<dbReference type="Pfam" id="PF01478">
    <property type="entry name" value="Peptidase_A24"/>
    <property type="match status" value="1"/>
</dbReference>
<keyword evidence="4 6" id="KW-1133">Transmembrane helix</keyword>
<feature type="transmembrane region" description="Helical" evidence="6">
    <location>
        <begin position="141"/>
        <end position="165"/>
    </location>
</feature>
<feature type="domain" description="Prepilin type IV endopeptidase peptidase" evidence="7">
    <location>
        <begin position="9"/>
        <end position="112"/>
    </location>
</feature>
<reference evidence="8" key="1">
    <citation type="submission" date="2022-11" db="EMBL/GenBank/DDBJ databases">
        <title>Hoeflea poritis sp. nov., isolated from scleractinian coral Porites lutea.</title>
        <authorList>
            <person name="Zhang G."/>
            <person name="Wei Q."/>
            <person name="Cai L."/>
        </authorList>
    </citation>
    <scope>NUCLEOTIDE SEQUENCE</scope>
    <source>
        <strain evidence="8">E7-10</strain>
    </source>
</reference>
<evidence type="ECO:0000259" key="7">
    <source>
        <dbReference type="Pfam" id="PF01478"/>
    </source>
</evidence>
<comment type="caution">
    <text evidence="8">The sequence shown here is derived from an EMBL/GenBank/DDBJ whole genome shotgun (WGS) entry which is preliminary data.</text>
</comment>
<evidence type="ECO:0000313" key="8">
    <source>
        <dbReference type="EMBL" id="MDA4847945.1"/>
    </source>
</evidence>
<evidence type="ECO:0000256" key="3">
    <source>
        <dbReference type="ARBA" id="ARBA00022692"/>
    </source>
</evidence>
<keyword evidence="3 6" id="KW-0812">Transmembrane</keyword>
<gene>
    <name evidence="8" type="ORF">OOZ53_21485</name>
</gene>
<sequence length="169" mass="17863">MIEAAIMVIFPLCLAFAALTDTLTMTIPNRVSLILLVSFAVLAPLAGMGWADYGQHFLAGLVVFAVCFALFGIGAMGGGDAKLLTATSVWFGLNMQLLNFLTYVAVFGGLLTVVLLVMRIDRFAAFRLGPVDHLLDRKQGVPYGIAIGAAALLCYPSSVMVQYALAGGN</sequence>
<keyword evidence="2" id="KW-1003">Cell membrane</keyword>
<comment type="subcellular location">
    <subcellularLocation>
        <location evidence="1">Cell membrane</location>
        <topology evidence="1">Multi-pass membrane protein</topology>
    </subcellularLocation>
</comment>
<evidence type="ECO:0000256" key="5">
    <source>
        <dbReference type="ARBA" id="ARBA00023136"/>
    </source>
</evidence>
<dbReference type="RefSeq" id="WP_271091787.1">
    <property type="nucleotide sequence ID" value="NZ_JAPJZH010000017.1"/>
</dbReference>
<evidence type="ECO:0000256" key="6">
    <source>
        <dbReference type="SAM" id="Phobius"/>
    </source>
</evidence>
<dbReference type="PANTHER" id="PTHR36506:SF1">
    <property type="entry name" value="PREFLAGELLIN PEPTIDASE"/>
    <property type="match status" value="1"/>
</dbReference>
<proteinExistence type="predicted"/>
<evidence type="ECO:0000256" key="1">
    <source>
        <dbReference type="ARBA" id="ARBA00004651"/>
    </source>
</evidence>
<dbReference type="Proteomes" id="UP001148313">
    <property type="component" value="Unassembled WGS sequence"/>
</dbReference>
<keyword evidence="9" id="KW-1185">Reference proteome</keyword>
<protein>
    <submittedName>
        <fullName evidence="8">Prepilin peptidase</fullName>
    </submittedName>
</protein>
<feature type="transmembrane region" description="Helical" evidence="6">
    <location>
        <begin position="97"/>
        <end position="120"/>
    </location>
</feature>
<organism evidence="8 9">
    <name type="scientific">Hoeflea poritis</name>
    <dbReference type="NCBI Taxonomy" id="2993659"/>
    <lineage>
        <taxon>Bacteria</taxon>
        <taxon>Pseudomonadati</taxon>
        <taxon>Pseudomonadota</taxon>
        <taxon>Alphaproteobacteria</taxon>
        <taxon>Hyphomicrobiales</taxon>
        <taxon>Rhizobiaceae</taxon>
        <taxon>Hoeflea</taxon>
    </lineage>
</organism>
<feature type="transmembrane region" description="Helical" evidence="6">
    <location>
        <begin position="30"/>
        <end position="50"/>
    </location>
</feature>
<dbReference type="InterPro" id="IPR052218">
    <property type="entry name" value="Preflagellin_Peptidase"/>
</dbReference>
<feature type="transmembrane region" description="Helical" evidence="6">
    <location>
        <begin position="57"/>
        <end position="77"/>
    </location>
</feature>
<dbReference type="EMBL" id="JAPJZH010000017">
    <property type="protein sequence ID" value="MDA4847945.1"/>
    <property type="molecule type" value="Genomic_DNA"/>
</dbReference>
<evidence type="ECO:0000256" key="2">
    <source>
        <dbReference type="ARBA" id="ARBA00022475"/>
    </source>
</evidence>
<name>A0ABT4VTC0_9HYPH</name>
<accession>A0ABT4VTC0</accession>
<evidence type="ECO:0000313" key="9">
    <source>
        <dbReference type="Proteomes" id="UP001148313"/>
    </source>
</evidence>
<dbReference type="Gene3D" id="1.20.120.1220">
    <property type="match status" value="1"/>
</dbReference>
<evidence type="ECO:0000256" key="4">
    <source>
        <dbReference type="ARBA" id="ARBA00022989"/>
    </source>
</evidence>
<dbReference type="InterPro" id="IPR000045">
    <property type="entry name" value="Prepilin_IV_endopep_pep"/>
</dbReference>